<comment type="caution">
    <text evidence="2">The sequence shown here is derived from an EMBL/GenBank/DDBJ whole genome shotgun (WGS) entry which is preliminary data.</text>
</comment>
<evidence type="ECO:0000313" key="3">
    <source>
        <dbReference type="Proteomes" id="UP001066276"/>
    </source>
</evidence>
<proteinExistence type="predicted"/>
<dbReference type="EMBL" id="JANPWB010000011">
    <property type="protein sequence ID" value="KAJ1126593.1"/>
    <property type="molecule type" value="Genomic_DNA"/>
</dbReference>
<feature type="region of interest" description="Disordered" evidence="1">
    <location>
        <begin position="116"/>
        <end position="141"/>
    </location>
</feature>
<dbReference type="Proteomes" id="UP001066276">
    <property type="component" value="Chromosome 7"/>
</dbReference>
<dbReference type="AlphaFoldDB" id="A0AAV7PE75"/>
<feature type="compositionally biased region" description="Basic and acidic residues" evidence="1">
    <location>
        <begin position="119"/>
        <end position="132"/>
    </location>
</feature>
<evidence type="ECO:0000313" key="2">
    <source>
        <dbReference type="EMBL" id="KAJ1126593.1"/>
    </source>
</evidence>
<reference evidence="2" key="1">
    <citation type="journal article" date="2022" name="bioRxiv">
        <title>Sequencing and chromosome-scale assembly of the giantPleurodeles waltlgenome.</title>
        <authorList>
            <person name="Brown T."/>
            <person name="Elewa A."/>
            <person name="Iarovenko S."/>
            <person name="Subramanian E."/>
            <person name="Araus A.J."/>
            <person name="Petzold A."/>
            <person name="Susuki M."/>
            <person name="Suzuki K.-i.T."/>
            <person name="Hayashi T."/>
            <person name="Toyoda A."/>
            <person name="Oliveira C."/>
            <person name="Osipova E."/>
            <person name="Leigh N.D."/>
            <person name="Simon A."/>
            <person name="Yun M.H."/>
        </authorList>
    </citation>
    <scope>NUCLEOTIDE SEQUENCE</scope>
    <source>
        <strain evidence="2">20211129_DDA</strain>
        <tissue evidence="2">Liver</tissue>
    </source>
</reference>
<feature type="region of interest" description="Disordered" evidence="1">
    <location>
        <begin position="1"/>
        <end position="22"/>
    </location>
</feature>
<evidence type="ECO:0000256" key="1">
    <source>
        <dbReference type="SAM" id="MobiDB-lite"/>
    </source>
</evidence>
<protein>
    <submittedName>
        <fullName evidence="2">Uncharacterized protein</fullName>
    </submittedName>
</protein>
<organism evidence="2 3">
    <name type="scientific">Pleurodeles waltl</name>
    <name type="common">Iberian ribbed newt</name>
    <dbReference type="NCBI Taxonomy" id="8319"/>
    <lineage>
        <taxon>Eukaryota</taxon>
        <taxon>Metazoa</taxon>
        <taxon>Chordata</taxon>
        <taxon>Craniata</taxon>
        <taxon>Vertebrata</taxon>
        <taxon>Euteleostomi</taxon>
        <taxon>Amphibia</taxon>
        <taxon>Batrachia</taxon>
        <taxon>Caudata</taxon>
        <taxon>Salamandroidea</taxon>
        <taxon>Salamandridae</taxon>
        <taxon>Pleurodelinae</taxon>
        <taxon>Pleurodeles</taxon>
    </lineage>
</organism>
<accession>A0AAV7PE75</accession>
<gene>
    <name evidence="2" type="ORF">NDU88_005000</name>
</gene>
<keyword evidence="3" id="KW-1185">Reference proteome</keyword>
<feature type="compositionally biased region" description="Polar residues" evidence="1">
    <location>
        <begin position="12"/>
        <end position="22"/>
    </location>
</feature>
<name>A0AAV7PE75_PLEWA</name>
<sequence>MRETVLAEVAQRSPTSPETNLESHAMQVRVPWTQAWLCTKDFRRKCTGAGVACKVAVPSNAAQRGTTRARDFPFGGWIPHALESCAEVFSRRMDANKPCYAQIVRLAFLDAARAQEGPGGRKLDLKREETSSKTKRPHLSR</sequence>